<feature type="transmembrane region" description="Helical" evidence="6">
    <location>
        <begin position="318"/>
        <end position="343"/>
    </location>
</feature>
<feature type="transmembrane region" description="Helical" evidence="6">
    <location>
        <begin position="363"/>
        <end position="383"/>
    </location>
</feature>
<comment type="subcellular location">
    <subcellularLocation>
        <location evidence="1">Cell membrane</location>
        <topology evidence="1">Multi-pass membrane protein</topology>
    </subcellularLocation>
</comment>
<feature type="transmembrane region" description="Helical" evidence="6">
    <location>
        <begin position="6"/>
        <end position="25"/>
    </location>
</feature>
<feature type="transmembrane region" description="Helical" evidence="6">
    <location>
        <begin position="125"/>
        <end position="146"/>
    </location>
</feature>
<dbReference type="AlphaFoldDB" id="A0A9W6D2J3"/>
<keyword evidence="4 6" id="KW-1133">Transmembrane helix</keyword>
<dbReference type="PANTHER" id="PTHR34697:SF2">
    <property type="entry name" value="PHOSPHATIDYLGLYCEROL LYSYLTRANSFERASE"/>
    <property type="match status" value="1"/>
</dbReference>
<feature type="transmembrane region" description="Helical" evidence="6">
    <location>
        <begin position="204"/>
        <end position="225"/>
    </location>
</feature>
<dbReference type="GO" id="GO:0055091">
    <property type="term" value="P:phospholipid homeostasis"/>
    <property type="evidence" value="ECO:0007669"/>
    <property type="project" value="TreeGrafter"/>
</dbReference>
<dbReference type="NCBIfam" id="NF033480">
    <property type="entry name" value="bifunc_MprF"/>
    <property type="match status" value="1"/>
</dbReference>
<feature type="transmembrane region" description="Helical" evidence="6">
    <location>
        <begin position="83"/>
        <end position="104"/>
    </location>
</feature>
<dbReference type="PANTHER" id="PTHR34697">
    <property type="entry name" value="PHOSPHATIDYLGLYCEROL LYSYLTRANSFERASE"/>
    <property type="match status" value="1"/>
</dbReference>
<sequence>MRKKPLSYLGPLIGVVLFGTALWVLHRELYQYHYHEIIASLSRIPGIRLFAAIAVTFLNYLVLTGYDLLSFRYIGRTLAYPKIALASFIGYAFSNNAGLAMLTGSSVRYRLYSAWGITAFEITKVVAFYTITLWLGLFAVAGGAFLINPIDLPRWLHLPFSSVRPIGFLLLLLLCAYLTAAFLKKEPVSIRGWEVPMPPPGLSILQIAVSGLDWTLAASVLYILLEPTPSLSFPAFLTVFLLGQLSGLVSQVPGGLGVFESVMVIGLAPALPAYSVLASLLAYRMIYYLIPLAVAVVLLGLHELFALRTGFAKAARIFGEWIPGLAPPVFAFLAFISGAVLLVSGATPGAGWRMELLRHSVPLAVVEFSHFLGSIIGVVLLLLARGLQLKLDAAYFLTLLLLGAGMVTSLLKGLDFEEAGVLGMVLFMLLPARRYFYRKASLFAEPFSSGWIASVGIVLLASLWLCFFSFKHVEYRGDLWWTFTFSGNAPRSLRAMVGAVMTCFFIAAVRLLRPAPPRSRPVFNAAEEEKVQSIVRLSQSTSANLALLGDKLFLFSGSGRSFIMYGIEGRSWVAMGDPVGEQDEWRELVWQFHEMCDRYGGWTVFYEVGKENLPLYLDLGLVPFKIGEEARVPLGNFSLEGKSRKGFRRVCNGFEKEGFCFEIVAVEQVPSMIPMLKTISDAWLTEKNTREKRFSLGYFNPAYIRHFPLGIVRKEATVFAFCNILEGAEKEELSVDLMRYLPSAPRDTMEYLFLQLMLWGKAQGYQWFNLGMAPLSGLDGRTLAPAWNRLGSLIYQHGEQFYNFQGLRQYKEKFDPQWEPRYLTCPPGFVLPRILANIASLVSGGMKGVISK</sequence>
<feature type="transmembrane region" description="Helical" evidence="6">
    <location>
        <begin position="493"/>
        <end position="512"/>
    </location>
</feature>
<dbReference type="SUPFAM" id="SSF55729">
    <property type="entry name" value="Acyl-CoA N-acyltransferases (Nat)"/>
    <property type="match status" value="1"/>
</dbReference>
<evidence type="ECO:0000256" key="5">
    <source>
        <dbReference type="ARBA" id="ARBA00023136"/>
    </source>
</evidence>
<evidence type="ECO:0000256" key="6">
    <source>
        <dbReference type="SAM" id="Phobius"/>
    </source>
</evidence>
<proteinExistence type="predicted"/>
<feature type="transmembrane region" description="Helical" evidence="6">
    <location>
        <begin position="231"/>
        <end position="249"/>
    </location>
</feature>
<keyword evidence="2" id="KW-1003">Cell membrane</keyword>
<feature type="transmembrane region" description="Helical" evidence="6">
    <location>
        <begin position="449"/>
        <end position="473"/>
    </location>
</feature>
<evidence type="ECO:0000256" key="2">
    <source>
        <dbReference type="ARBA" id="ARBA00022475"/>
    </source>
</evidence>
<protein>
    <recommendedName>
        <fullName evidence="7">Phosphatidylglycerol lysyltransferase C-terminal domain-containing protein</fullName>
    </recommendedName>
</protein>
<feature type="domain" description="Phosphatidylglycerol lysyltransferase C-terminal" evidence="7">
    <location>
        <begin position="538"/>
        <end position="823"/>
    </location>
</feature>
<reference evidence="8" key="1">
    <citation type="submission" date="2022-12" db="EMBL/GenBank/DDBJ databases">
        <title>Reference genome sequencing for broad-spectrum identification of bacterial and archaeal isolates by mass spectrometry.</title>
        <authorList>
            <person name="Sekiguchi Y."/>
            <person name="Tourlousse D.M."/>
        </authorList>
    </citation>
    <scope>NUCLEOTIDE SEQUENCE</scope>
    <source>
        <strain evidence="8">ASRB1</strain>
    </source>
</reference>
<feature type="transmembrane region" description="Helical" evidence="6">
    <location>
        <begin position="395"/>
        <end position="414"/>
    </location>
</feature>
<dbReference type="InterPro" id="IPR024320">
    <property type="entry name" value="LPG_synthase_C"/>
</dbReference>
<dbReference type="Pfam" id="PF09924">
    <property type="entry name" value="LPG_synthase_C"/>
    <property type="match status" value="1"/>
</dbReference>
<gene>
    <name evidence="8" type="ORF">DAMNIGENAA_21130</name>
</gene>
<name>A0A9W6D2J3_9BACT</name>
<evidence type="ECO:0000313" key="8">
    <source>
        <dbReference type="EMBL" id="GLI34680.1"/>
    </source>
</evidence>
<feature type="transmembrane region" description="Helical" evidence="6">
    <location>
        <begin position="286"/>
        <end position="306"/>
    </location>
</feature>
<dbReference type="Proteomes" id="UP001144372">
    <property type="component" value="Unassembled WGS sequence"/>
</dbReference>
<accession>A0A9W6D2J3</accession>
<evidence type="ECO:0000256" key="4">
    <source>
        <dbReference type="ARBA" id="ARBA00022989"/>
    </source>
</evidence>
<comment type="caution">
    <text evidence="8">The sequence shown here is derived from an EMBL/GenBank/DDBJ whole genome shotgun (WGS) entry which is preliminary data.</text>
</comment>
<dbReference type="GO" id="GO:0005886">
    <property type="term" value="C:plasma membrane"/>
    <property type="evidence" value="ECO:0007669"/>
    <property type="project" value="UniProtKB-SubCell"/>
</dbReference>
<dbReference type="GO" id="GO:0047637">
    <property type="term" value="F:phosphatidylglycerol alanyltransferase activity"/>
    <property type="evidence" value="ECO:0007669"/>
    <property type="project" value="TreeGrafter"/>
</dbReference>
<feature type="transmembrane region" description="Helical" evidence="6">
    <location>
        <begin position="420"/>
        <end position="437"/>
    </location>
</feature>
<evidence type="ECO:0000259" key="7">
    <source>
        <dbReference type="Pfam" id="PF09924"/>
    </source>
</evidence>
<evidence type="ECO:0000256" key="3">
    <source>
        <dbReference type="ARBA" id="ARBA00022692"/>
    </source>
</evidence>
<feature type="transmembrane region" description="Helical" evidence="6">
    <location>
        <begin position="261"/>
        <end position="280"/>
    </location>
</feature>
<feature type="transmembrane region" description="Helical" evidence="6">
    <location>
        <begin position="166"/>
        <end position="183"/>
    </location>
</feature>
<keyword evidence="3 6" id="KW-0812">Transmembrane</keyword>
<dbReference type="RefSeq" id="WP_281794086.1">
    <property type="nucleotide sequence ID" value="NZ_BSDR01000001.1"/>
</dbReference>
<organism evidence="8 9">
    <name type="scientific">Desulforhabdus amnigena</name>
    <dbReference type="NCBI Taxonomy" id="40218"/>
    <lineage>
        <taxon>Bacteria</taxon>
        <taxon>Pseudomonadati</taxon>
        <taxon>Thermodesulfobacteriota</taxon>
        <taxon>Syntrophobacteria</taxon>
        <taxon>Syntrophobacterales</taxon>
        <taxon>Syntrophobacteraceae</taxon>
        <taxon>Desulforhabdus</taxon>
    </lineage>
</organism>
<evidence type="ECO:0000256" key="1">
    <source>
        <dbReference type="ARBA" id="ARBA00004651"/>
    </source>
</evidence>
<dbReference type="InterPro" id="IPR051211">
    <property type="entry name" value="PG_lysyltransferase"/>
</dbReference>
<keyword evidence="5 6" id="KW-0472">Membrane</keyword>
<evidence type="ECO:0000313" key="9">
    <source>
        <dbReference type="Proteomes" id="UP001144372"/>
    </source>
</evidence>
<dbReference type="EMBL" id="BSDR01000001">
    <property type="protein sequence ID" value="GLI34680.1"/>
    <property type="molecule type" value="Genomic_DNA"/>
</dbReference>
<feature type="transmembrane region" description="Helical" evidence="6">
    <location>
        <begin position="46"/>
        <end position="63"/>
    </location>
</feature>
<dbReference type="InterPro" id="IPR016181">
    <property type="entry name" value="Acyl_CoA_acyltransferase"/>
</dbReference>
<keyword evidence="9" id="KW-1185">Reference proteome</keyword>